<organism evidence="1 2">
    <name type="scientific">Streptomyces netropsis</name>
    <name type="common">Streptoverticillium netropsis</name>
    <dbReference type="NCBI Taxonomy" id="55404"/>
    <lineage>
        <taxon>Bacteria</taxon>
        <taxon>Bacillati</taxon>
        <taxon>Actinomycetota</taxon>
        <taxon>Actinomycetes</taxon>
        <taxon>Kitasatosporales</taxon>
        <taxon>Streptomycetaceae</taxon>
        <taxon>Streptomyces</taxon>
    </lineage>
</organism>
<dbReference type="RefSeq" id="WP_184730924.1">
    <property type="nucleotide sequence ID" value="NZ_BMRW01000020.1"/>
</dbReference>
<reference evidence="1 2" key="1">
    <citation type="submission" date="2020-08" db="EMBL/GenBank/DDBJ databases">
        <title>Genomic Encyclopedia of Type Strains, Phase III (KMG-III): the genomes of soil and plant-associated and newly described type strains.</title>
        <authorList>
            <person name="Whitman W."/>
        </authorList>
    </citation>
    <scope>NUCLEOTIDE SEQUENCE [LARGE SCALE GENOMIC DNA]</scope>
    <source>
        <strain evidence="1 2">CECT 3265</strain>
    </source>
</reference>
<gene>
    <name evidence="1" type="ORF">FHS38_000976</name>
</gene>
<evidence type="ECO:0000313" key="1">
    <source>
        <dbReference type="EMBL" id="MBB4884967.1"/>
    </source>
</evidence>
<sequence>MGVVLFLDRFRELAGSLGRASSLTPHRAIEEWSDFVDDCMEGYEGTLFEYWDDMSIRSVLQRVIDDPVVKGVPELAWFESEVRRVDEKFAHLLTKGFEVRGGRGWWERKIPRVAGREMAENVREQYGYEIEVI</sequence>
<comment type="caution">
    <text evidence="1">The sequence shown here is derived from an EMBL/GenBank/DDBJ whole genome shotgun (WGS) entry which is preliminary data.</text>
</comment>
<accession>A0A7W7L7A2</accession>
<name>A0A7W7L7A2_STRNE</name>
<dbReference type="EMBL" id="JACHJG010000001">
    <property type="protein sequence ID" value="MBB4884967.1"/>
    <property type="molecule type" value="Genomic_DNA"/>
</dbReference>
<protein>
    <submittedName>
        <fullName evidence="1">Uncharacterized protein</fullName>
    </submittedName>
</protein>
<keyword evidence="2" id="KW-1185">Reference proteome</keyword>
<proteinExistence type="predicted"/>
<evidence type="ECO:0000313" key="2">
    <source>
        <dbReference type="Proteomes" id="UP000556436"/>
    </source>
</evidence>
<dbReference type="Proteomes" id="UP000556436">
    <property type="component" value="Unassembled WGS sequence"/>
</dbReference>
<dbReference type="AlphaFoldDB" id="A0A7W7L7A2"/>